<evidence type="ECO:0000313" key="1">
    <source>
        <dbReference type="Proteomes" id="UP000095280"/>
    </source>
</evidence>
<organism evidence="1 2">
    <name type="scientific">Macrostomum lignano</name>
    <dbReference type="NCBI Taxonomy" id="282301"/>
    <lineage>
        <taxon>Eukaryota</taxon>
        <taxon>Metazoa</taxon>
        <taxon>Spiralia</taxon>
        <taxon>Lophotrochozoa</taxon>
        <taxon>Platyhelminthes</taxon>
        <taxon>Rhabditophora</taxon>
        <taxon>Macrostomorpha</taxon>
        <taxon>Macrostomida</taxon>
        <taxon>Macrostomidae</taxon>
        <taxon>Macrostomum</taxon>
    </lineage>
</organism>
<dbReference type="WBParaSite" id="maker-uti_cns_0003469-snap-gene-0.3-mRNA-1">
    <property type="protein sequence ID" value="maker-uti_cns_0003469-snap-gene-0.3-mRNA-1"/>
    <property type="gene ID" value="maker-uti_cns_0003469-snap-gene-0.3"/>
</dbReference>
<dbReference type="AlphaFoldDB" id="A0A1I8G068"/>
<keyword evidence="1" id="KW-1185">Reference proteome</keyword>
<protein>
    <submittedName>
        <fullName evidence="2 3">RING-type domain-containing protein</fullName>
    </submittedName>
</protein>
<evidence type="ECO:0000313" key="3">
    <source>
        <dbReference type="WBParaSite" id="maker-uti_cns_0003469-snap-gene-0.3-mRNA-1"/>
    </source>
</evidence>
<dbReference type="WBParaSite" id="maker-uti_cns_0000438-snap-gene-1.10-mRNA-1">
    <property type="protein sequence ID" value="maker-uti_cns_0000438-snap-gene-1.10-mRNA-1"/>
    <property type="gene ID" value="maker-uti_cns_0000438-snap-gene-1.10"/>
</dbReference>
<evidence type="ECO:0000313" key="2">
    <source>
        <dbReference type="WBParaSite" id="maker-uti_cns_0000438-snap-gene-1.10-mRNA-1"/>
    </source>
</evidence>
<name>A0A1I8G068_9PLAT</name>
<dbReference type="Proteomes" id="UP000095280">
    <property type="component" value="Unplaced"/>
</dbReference>
<reference evidence="2 3" key="1">
    <citation type="submission" date="2016-11" db="UniProtKB">
        <authorList>
            <consortium name="WormBaseParasite"/>
        </authorList>
    </citation>
    <scope>IDENTIFICATION</scope>
</reference>
<accession>A0A1I8G068</accession>
<proteinExistence type="predicted"/>
<sequence length="680" mass="79353">MSRNSEMGAIMDTQWKCSKEIVGQETTVNTNRDECPRNFLNMPKIMHQGWDNKYAIGVPEGFFGANHCNTKWLLNVMGDTSDFRLMRMLKQGRTRIMFETDQYYQLLDQPSKYLKGNLLERPMFNSKVLLFLNPFGIAIYLRYYNALKIIAKQQKYRKPMIYYNQNNYAAFVNDTSSGDVLVFHFDYIILKREAYGAIRHLLAIKWCPGDSSKLVYRRRYYQYITPFLDWVDICRNVIKRKPNLQLSRITQEMVDAHSPQFKLFELKEMGQVMLEYFELKKLTPENYHDANNHGMYAGRKLLHDKEPSLPSDYVKVFENKPARPVIPHAVSAARRFLMYTYYYDYEHLTTLSQILSVTETFLKNRYFSCNPRCIEASWHKDPLLFQIYDIVNMQVPEDLEADQDSEKAKKVVLREQMWSDIAAKPHMSCWFHRFDILNCVSLLFGVMQNCILKNFPSIIIDRICRILIDVLSSSEFIEPLLSYSFYDTFFGLTCLANCVPGLQSTSVMRVMKKAPLVLTKVYSIPQISDMFSPGFWRRRDAVNEDRPATLDEIGEFLVQRKRLMSMRIMTGEGGEGMSCTSAMGNAGSIIMFARQTERMVEVTQAEEETVDSSKSDTVKKAQDEALHIKRFTRQEIDFRYSCVFGQTFRYAVGRPKLILDETKTLSQNEKESRDVPSRLP</sequence>